<keyword evidence="4" id="KW-1185">Reference proteome</keyword>
<feature type="compositionally biased region" description="Acidic residues" evidence="1">
    <location>
        <begin position="47"/>
        <end position="58"/>
    </location>
</feature>
<dbReference type="Proteomes" id="UP000005239">
    <property type="component" value="Unassembled WGS sequence"/>
</dbReference>
<name>A0A2A6CCX8_PRIPA</name>
<evidence type="ECO:0000313" key="3">
    <source>
        <dbReference type="EnsemblMetazoa" id="PPA05350.1"/>
    </source>
</evidence>
<feature type="region of interest" description="Disordered" evidence="1">
    <location>
        <begin position="40"/>
        <end position="65"/>
    </location>
</feature>
<feature type="region of interest" description="Disordered" evidence="1">
    <location>
        <begin position="1"/>
        <end position="27"/>
    </location>
</feature>
<reference evidence="4" key="1">
    <citation type="journal article" date="2008" name="Nat. Genet.">
        <title>The Pristionchus pacificus genome provides a unique perspective on nematode lifestyle and parasitism.</title>
        <authorList>
            <person name="Dieterich C."/>
            <person name="Clifton S.W."/>
            <person name="Schuster L.N."/>
            <person name="Chinwalla A."/>
            <person name="Delehaunty K."/>
            <person name="Dinkelacker I."/>
            <person name="Fulton L."/>
            <person name="Fulton R."/>
            <person name="Godfrey J."/>
            <person name="Minx P."/>
            <person name="Mitreva M."/>
            <person name="Roeseler W."/>
            <person name="Tian H."/>
            <person name="Witte H."/>
            <person name="Yang S.P."/>
            <person name="Wilson R.K."/>
            <person name="Sommer R.J."/>
        </authorList>
    </citation>
    <scope>NUCLEOTIDE SEQUENCE [LARGE SCALE GENOMIC DNA]</scope>
    <source>
        <strain evidence="4">PS312</strain>
    </source>
</reference>
<protein>
    <submittedName>
        <fullName evidence="3">Uncharacterized protein</fullName>
    </submittedName>
</protein>
<dbReference type="EnsemblMetazoa" id="PPA05350.1">
    <property type="protein sequence ID" value="PPA05350.1"/>
    <property type="gene ID" value="WBGene00094904"/>
</dbReference>
<keyword evidence="2" id="KW-1133">Transmembrane helix</keyword>
<organism evidence="3 4">
    <name type="scientific">Pristionchus pacificus</name>
    <name type="common">Parasitic nematode worm</name>
    <dbReference type="NCBI Taxonomy" id="54126"/>
    <lineage>
        <taxon>Eukaryota</taxon>
        <taxon>Metazoa</taxon>
        <taxon>Ecdysozoa</taxon>
        <taxon>Nematoda</taxon>
        <taxon>Chromadorea</taxon>
        <taxon>Rhabditida</taxon>
        <taxon>Rhabditina</taxon>
        <taxon>Diplogasteromorpha</taxon>
        <taxon>Diplogasteroidea</taxon>
        <taxon>Neodiplogasteridae</taxon>
        <taxon>Pristionchus</taxon>
    </lineage>
</organism>
<keyword evidence="2" id="KW-0812">Transmembrane</keyword>
<sequence length="130" mass="14458">MAENRSDAVSNSKDQCDKRPPSRSTVDPLVELYCREHGLEMTAEDHKEEEEDERDDQVEAASNLSIPQIDGSGGITWAVHTAVGIAAACFLTYCIAYFYGLSTTKLHEMLDEIAGNISAIVRRRHEEEAE</sequence>
<keyword evidence="2" id="KW-0472">Membrane</keyword>
<proteinExistence type="predicted"/>
<reference evidence="3" key="2">
    <citation type="submission" date="2022-06" db="UniProtKB">
        <authorList>
            <consortium name="EnsemblMetazoa"/>
        </authorList>
    </citation>
    <scope>IDENTIFICATION</scope>
    <source>
        <strain evidence="3">PS312</strain>
    </source>
</reference>
<evidence type="ECO:0000313" key="4">
    <source>
        <dbReference type="Proteomes" id="UP000005239"/>
    </source>
</evidence>
<evidence type="ECO:0000256" key="2">
    <source>
        <dbReference type="SAM" id="Phobius"/>
    </source>
</evidence>
<accession>A0A2A6CCX8</accession>
<gene>
    <name evidence="3" type="primary">WBGene00094904</name>
</gene>
<feature type="transmembrane region" description="Helical" evidence="2">
    <location>
        <begin position="77"/>
        <end position="99"/>
    </location>
</feature>
<accession>A0A8R1U4T8</accession>
<dbReference type="AlphaFoldDB" id="A0A2A6CCX8"/>
<evidence type="ECO:0000256" key="1">
    <source>
        <dbReference type="SAM" id="MobiDB-lite"/>
    </source>
</evidence>